<dbReference type="PROSITE" id="PS50110">
    <property type="entry name" value="RESPONSE_REGULATORY"/>
    <property type="match status" value="1"/>
</dbReference>
<dbReference type="PANTHER" id="PTHR44591:SF25">
    <property type="entry name" value="CHEMOTAXIS TWO-COMPONENT RESPONSE REGULATOR"/>
    <property type="match status" value="1"/>
</dbReference>
<dbReference type="RefSeq" id="WP_237378370.1">
    <property type="nucleotide sequence ID" value="NZ_CP071793.1"/>
</dbReference>
<dbReference type="AlphaFoldDB" id="A0A8A4TF37"/>
<dbReference type="PANTHER" id="PTHR44591">
    <property type="entry name" value="STRESS RESPONSE REGULATOR PROTEIN 1"/>
    <property type="match status" value="1"/>
</dbReference>
<organism evidence="4 5">
    <name type="scientific">Sulfidibacter corallicola</name>
    <dbReference type="NCBI Taxonomy" id="2818388"/>
    <lineage>
        <taxon>Bacteria</taxon>
        <taxon>Pseudomonadati</taxon>
        <taxon>Acidobacteriota</taxon>
        <taxon>Holophagae</taxon>
        <taxon>Acanthopleuribacterales</taxon>
        <taxon>Acanthopleuribacteraceae</taxon>
        <taxon>Sulfidibacter</taxon>
    </lineage>
</organism>
<gene>
    <name evidence="4" type="ORF">J3U87_24320</name>
</gene>
<evidence type="ECO:0000313" key="5">
    <source>
        <dbReference type="Proteomes" id="UP000663929"/>
    </source>
</evidence>
<dbReference type="Pfam" id="PF00072">
    <property type="entry name" value="Response_reg"/>
    <property type="match status" value="1"/>
</dbReference>
<evidence type="ECO:0000313" key="4">
    <source>
        <dbReference type="EMBL" id="QTD48719.1"/>
    </source>
</evidence>
<dbReference type="InterPro" id="IPR001789">
    <property type="entry name" value="Sig_transdc_resp-reg_receiver"/>
</dbReference>
<keyword evidence="1 2" id="KW-0597">Phosphoprotein</keyword>
<dbReference type="SUPFAM" id="SSF52172">
    <property type="entry name" value="CheY-like"/>
    <property type="match status" value="1"/>
</dbReference>
<name>A0A8A4TF37_SULCO</name>
<dbReference type="SMART" id="SM00448">
    <property type="entry name" value="REC"/>
    <property type="match status" value="1"/>
</dbReference>
<feature type="modified residue" description="4-aspartylphosphate" evidence="2">
    <location>
        <position position="53"/>
    </location>
</feature>
<evidence type="ECO:0000256" key="1">
    <source>
        <dbReference type="ARBA" id="ARBA00022553"/>
    </source>
</evidence>
<evidence type="ECO:0000256" key="2">
    <source>
        <dbReference type="PROSITE-ProRule" id="PRU00169"/>
    </source>
</evidence>
<dbReference type="Proteomes" id="UP000663929">
    <property type="component" value="Chromosome"/>
</dbReference>
<reference evidence="4" key="1">
    <citation type="submission" date="2021-03" db="EMBL/GenBank/DDBJ databases">
        <title>Acanthopleuribacteraceae sp. M133.</title>
        <authorList>
            <person name="Wang G."/>
        </authorList>
    </citation>
    <scope>NUCLEOTIDE SEQUENCE</scope>
    <source>
        <strain evidence="4">M133</strain>
    </source>
</reference>
<feature type="domain" description="Response regulatory" evidence="3">
    <location>
        <begin position="3"/>
        <end position="117"/>
    </location>
</feature>
<accession>A0A8A4TF37</accession>
<dbReference type="CDD" id="cd00156">
    <property type="entry name" value="REC"/>
    <property type="match status" value="1"/>
</dbReference>
<dbReference type="InterPro" id="IPR050595">
    <property type="entry name" value="Bact_response_regulator"/>
</dbReference>
<evidence type="ECO:0000259" key="3">
    <source>
        <dbReference type="PROSITE" id="PS50110"/>
    </source>
</evidence>
<dbReference type="GO" id="GO:0000160">
    <property type="term" value="P:phosphorelay signal transduction system"/>
    <property type="evidence" value="ECO:0007669"/>
    <property type="project" value="InterPro"/>
</dbReference>
<keyword evidence="5" id="KW-1185">Reference proteome</keyword>
<dbReference type="EMBL" id="CP071793">
    <property type="protein sequence ID" value="QTD48719.1"/>
    <property type="molecule type" value="Genomic_DNA"/>
</dbReference>
<protein>
    <submittedName>
        <fullName evidence="4">Response regulator</fullName>
    </submittedName>
</protein>
<sequence>MKRILVLEDEFFLLDSMTKYLRGLPDVRVYGYSNLKTACKGLREHPPDLIFSDIRLPDGSGLRLVDELVSLNLAVPLVFISAYAEEHRNRIPDRQNITILEKPLSLKRLRDIAQEKLAEPQTTGEFFFKLSDYLQIAAMGRHSVRVNCADVGTIEVFEGHPWHAEDAEGEGLDAFKRIVANCETGSSPVKITCTYLDAADSDEPTLSGSLDGLLLDAVREVDETERDQPEIFDDTSDFERLYERGVELMLAKQYQAAYDAFSQAHRIDTEHRLVRTNLDRLAQLIQHAKNKPETELP</sequence>
<proteinExistence type="predicted"/>
<dbReference type="Gene3D" id="3.40.50.2300">
    <property type="match status" value="1"/>
</dbReference>
<dbReference type="InterPro" id="IPR011006">
    <property type="entry name" value="CheY-like_superfamily"/>
</dbReference>
<dbReference type="KEGG" id="scor:J3U87_24320"/>